<evidence type="ECO:0000313" key="1">
    <source>
        <dbReference type="EMBL" id="OYX57623.1"/>
    </source>
</evidence>
<sequence length="116" mass="13417">MTIAKSEIERFLHGQLEAWNAHDREVFFGFYREFGRNGLIIDYVGKPHRDAWDILEAMWADHNKGMRLEAVKAVINGHEAACHHRNHIDAANVVIETMELYDFGDGTLSIRYFIDA</sequence>
<dbReference type="Gene3D" id="3.10.450.50">
    <property type="match status" value="1"/>
</dbReference>
<name>A0A258HMS6_9CAUL</name>
<dbReference type="Proteomes" id="UP000216147">
    <property type="component" value="Unassembled WGS sequence"/>
</dbReference>
<proteinExistence type="predicted"/>
<dbReference type="AlphaFoldDB" id="A0A258HMS6"/>
<organism evidence="1 2">
    <name type="scientific">Brevundimonas subvibrioides</name>
    <dbReference type="NCBI Taxonomy" id="74313"/>
    <lineage>
        <taxon>Bacteria</taxon>
        <taxon>Pseudomonadati</taxon>
        <taxon>Pseudomonadota</taxon>
        <taxon>Alphaproteobacteria</taxon>
        <taxon>Caulobacterales</taxon>
        <taxon>Caulobacteraceae</taxon>
        <taxon>Brevundimonas</taxon>
    </lineage>
</organism>
<evidence type="ECO:0008006" key="3">
    <source>
        <dbReference type="Google" id="ProtNLM"/>
    </source>
</evidence>
<dbReference type="EMBL" id="NCEQ01000005">
    <property type="protein sequence ID" value="OYX57623.1"/>
    <property type="molecule type" value="Genomic_DNA"/>
</dbReference>
<gene>
    <name evidence="1" type="ORF">B7Y86_05680</name>
</gene>
<reference evidence="1 2" key="1">
    <citation type="submission" date="2017-03" db="EMBL/GenBank/DDBJ databases">
        <title>Lifting the veil on microbial sulfur biogeochemistry in mining wastewaters.</title>
        <authorList>
            <person name="Kantor R.S."/>
            <person name="Colenbrander Nelson T."/>
            <person name="Marshall S."/>
            <person name="Bennett D."/>
            <person name="Apte S."/>
            <person name="Camacho D."/>
            <person name="Thomas B.C."/>
            <person name="Warren L.A."/>
            <person name="Banfield J.F."/>
        </authorList>
    </citation>
    <scope>NUCLEOTIDE SEQUENCE [LARGE SCALE GENOMIC DNA]</scope>
    <source>
        <strain evidence="1">32-68-21</strain>
    </source>
</reference>
<dbReference type="InterPro" id="IPR032710">
    <property type="entry name" value="NTF2-like_dom_sf"/>
</dbReference>
<protein>
    <recommendedName>
        <fullName evidence="3">SnoaL-like domain-containing protein</fullName>
    </recommendedName>
</protein>
<dbReference type="SUPFAM" id="SSF54427">
    <property type="entry name" value="NTF2-like"/>
    <property type="match status" value="1"/>
</dbReference>
<accession>A0A258HMS6</accession>
<evidence type="ECO:0000313" key="2">
    <source>
        <dbReference type="Proteomes" id="UP000216147"/>
    </source>
</evidence>
<comment type="caution">
    <text evidence="1">The sequence shown here is derived from an EMBL/GenBank/DDBJ whole genome shotgun (WGS) entry which is preliminary data.</text>
</comment>